<evidence type="ECO:0000313" key="1">
    <source>
        <dbReference type="EMBL" id="TQM97938.1"/>
    </source>
</evidence>
<protein>
    <recommendedName>
        <fullName evidence="3">SbsA Ig-like domain-containing protein</fullName>
    </recommendedName>
</protein>
<dbReference type="EMBL" id="VFPS01000003">
    <property type="protein sequence ID" value="TQM97938.1"/>
    <property type="molecule type" value="Genomic_DNA"/>
</dbReference>
<dbReference type="RefSeq" id="WP_141380632.1">
    <property type="nucleotide sequence ID" value="NZ_BJNA01000028.1"/>
</dbReference>
<dbReference type="SUPFAM" id="SSF69322">
    <property type="entry name" value="Tricorn protease domain 2"/>
    <property type="match status" value="1"/>
</dbReference>
<dbReference type="Gene3D" id="2.130.10.120">
    <property type="entry name" value="Prolyl oligopeptidase, N-terminal domain"/>
    <property type="match status" value="1"/>
</dbReference>
<reference evidence="1 2" key="1">
    <citation type="submission" date="2019-06" db="EMBL/GenBank/DDBJ databases">
        <title>Sequencing the genomes of 1000 actinobacteria strains.</title>
        <authorList>
            <person name="Klenk H.-P."/>
        </authorList>
    </citation>
    <scope>NUCLEOTIDE SEQUENCE [LARGE SCALE GENOMIC DNA]</scope>
    <source>
        <strain evidence="1 2">DSM 20427</strain>
    </source>
</reference>
<evidence type="ECO:0008006" key="3">
    <source>
        <dbReference type="Google" id="ProtNLM"/>
    </source>
</evidence>
<organism evidence="1 2">
    <name type="scientific">Microbacterium lacticum</name>
    <dbReference type="NCBI Taxonomy" id="33885"/>
    <lineage>
        <taxon>Bacteria</taxon>
        <taxon>Bacillati</taxon>
        <taxon>Actinomycetota</taxon>
        <taxon>Actinomycetes</taxon>
        <taxon>Micrococcales</taxon>
        <taxon>Microbacteriaceae</taxon>
        <taxon>Microbacterium</taxon>
    </lineage>
</organism>
<comment type="caution">
    <text evidence="1">The sequence shown here is derived from an EMBL/GenBank/DDBJ whole genome shotgun (WGS) entry which is preliminary data.</text>
</comment>
<proteinExistence type="predicted"/>
<sequence length="471" mass="48949">MSTDAGTRRARTRRRRSRAFLVAFAAVIAVLGIVGLAGAAVTTAQGPRVTRVSVDPDAAVSAAGSRLIFTTTQSLAEVSPDQVSVSPATAFTVDTSGRSVGVRFAMPLWDDTEYTVTIADVTGVGGGASTTITKSFLTPPLQSYILQRGSDGDTIFRTDLAGDAAVPVFTDAQIEDFRATAGYLVVSTMDADGHSHLVVTDLDGQNQRELTLPGEGILSNLQSADRGNLVGYTFSDADVGAPGARASILFTASLAEAQQGDEPTQVTRTGGDSRVDDWRFVPGTDSLLTLTYDGALTLVSPSGGAPVALGNAVAITGIARGSTTVVVERVDGPVAIDLATAQEAALAPTDKALGRVNSVIPLADGQTLRVLAQLDGFTVRSTTVHLVDEQGAARPVFSVEPGDTLIETCVSPSGRYAAFLVAPEAADNPYDGHQLPLPEKLQTHVVSLADGREQVALAGFDISWCQTPPRL</sequence>
<gene>
    <name evidence="1" type="ORF">FHX68_1947</name>
</gene>
<name>A0A4Y3UMR0_9MICO</name>
<keyword evidence="2" id="KW-1185">Reference proteome</keyword>
<dbReference type="AlphaFoldDB" id="A0A4Y3UMR0"/>
<dbReference type="Proteomes" id="UP000319804">
    <property type="component" value="Unassembled WGS sequence"/>
</dbReference>
<evidence type="ECO:0000313" key="2">
    <source>
        <dbReference type="Proteomes" id="UP000319804"/>
    </source>
</evidence>
<dbReference type="OrthoDB" id="5057864at2"/>
<accession>A0A4Y3UMR0</accession>